<dbReference type="CDD" id="cd02440">
    <property type="entry name" value="AdoMet_MTases"/>
    <property type="match status" value="1"/>
</dbReference>
<evidence type="ECO:0000313" key="3">
    <source>
        <dbReference type="Proteomes" id="UP000249081"/>
    </source>
</evidence>
<protein>
    <submittedName>
        <fullName evidence="2">SAM-dependent methyltransferase</fullName>
    </submittedName>
</protein>
<accession>A0A2W4W6C7</accession>
<keyword evidence="2" id="KW-0489">Methyltransferase</keyword>
<sequence length="444" mass="49716">MDTSQSAFLETMRRQFDFGPYPRHPIDQSPRNEPNELFVYNLVTPYYLRDQRVISTEGKLILDAGCGTGYKALTLALANPGARVVGVDISPKSVELAQQRLEHHGLKDSVELQVLAIEDLPQLGMAFDYINCDEVLYFFDDIARGLAALKSVLKPEGIIRANLHSALQRAIFFRAQELFGLMGLMEPDAEEMAIPIVVETMKALNGGIDLKKRSWLPKYETDDNAEALLANHLLQGDKGYRIADLFAALQKADLAFVSMLNWRHWEVADLFNEPDNLPAYLAMGLADSSIQDRLTLYELLHPVHRLLDFWCGHPSDTPSPTPLAEWDIATWQTAQVTLHPQLLTDKVRAAATEAIYKRQPLMLSEFLNLPTLNPVPVDSGVAALLLGLFNGPMAFAALVDHWRTLRSVDWVTLEPVSVEAAQQQVIEMLSSLETFLYVLVEPQP</sequence>
<dbReference type="PANTHER" id="PTHR43464">
    <property type="entry name" value="METHYLTRANSFERASE"/>
    <property type="match status" value="1"/>
</dbReference>
<feature type="domain" description="Methyltransferase" evidence="1">
    <location>
        <begin position="57"/>
        <end position="169"/>
    </location>
</feature>
<organism evidence="2 3">
    <name type="scientific">Shackletoniella antarctica</name>
    <dbReference type="NCBI Taxonomy" id="268115"/>
    <lineage>
        <taxon>Bacteria</taxon>
        <taxon>Bacillati</taxon>
        <taxon>Cyanobacteriota</taxon>
        <taxon>Cyanophyceae</taxon>
        <taxon>Oculatellales</taxon>
        <taxon>Oculatellaceae</taxon>
        <taxon>Shackletoniella</taxon>
    </lineage>
</organism>
<dbReference type="Gene3D" id="3.40.50.150">
    <property type="entry name" value="Vaccinia Virus protein VP39"/>
    <property type="match status" value="1"/>
</dbReference>
<dbReference type="InterPro" id="IPR025714">
    <property type="entry name" value="Methyltranfer_dom"/>
</dbReference>
<dbReference type="SUPFAM" id="SSF53335">
    <property type="entry name" value="S-adenosyl-L-methionine-dependent methyltransferases"/>
    <property type="match status" value="1"/>
</dbReference>
<dbReference type="GO" id="GO:0008168">
    <property type="term" value="F:methyltransferase activity"/>
    <property type="evidence" value="ECO:0007669"/>
    <property type="project" value="UniProtKB-KW"/>
</dbReference>
<gene>
    <name evidence="2" type="ORF">DCF17_12050</name>
</gene>
<name>A0A2W4W6C7_9CYAN</name>
<evidence type="ECO:0000259" key="1">
    <source>
        <dbReference type="Pfam" id="PF13847"/>
    </source>
</evidence>
<reference evidence="2 3" key="2">
    <citation type="submission" date="2018-06" db="EMBL/GenBank/DDBJ databases">
        <title>Metagenomic assembly of (sub)arctic Cyanobacteria and their associated microbiome from non-axenic cultures.</title>
        <authorList>
            <person name="Baurain D."/>
        </authorList>
    </citation>
    <scope>NUCLEOTIDE SEQUENCE [LARGE SCALE GENOMIC DNA]</scope>
    <source>
        <strain evidence="2">ULC041bin1</strain>
    </source>
</reference>
<dbReference type="PANTHER" id="PTHR43464:SF91">
    <property type="entry name" value="SLL0487 PROTEIN"/>
    <property type="match status" value="1"/>
</dbReference>
<dbReference type="EMBL" id="QBMN01000076">
    <property type="protein sequence ID" value="PZO40296.1"/>
    <property type="molecule type" value="Genomic_DNA"/>
</dbReference>
<dbReference type="Pfam" id="PF13847">
    <property type="entry name" value="Methyltransf_31"/>
    <property type="match status" value="1"/>
</dbReference>
<dbReference type="GO" id="GO:0032259">
    <property type="term" value="P:methylation"/>
    <property type="evidence" value="ECO:0007669"/>
    <property type="project" value="UniProtKB-KW"/>
</dbReference>
<dbReference type="Proteomes" id="UP000249081">
    <property type="component" value="Unassembled WGS sequence"/>
</dbReference>
<dbReference type="InterPro" id="IPR029063">
    <property type="entry name" value="SAM-dependent_MTases_sf"/>
</dbReference>
<reference evidence="3" key="1">
    <citation type="submission" date="2018-04" db="EMBL/GenBank/DDBJ databases">
        <authorList>
            <person name="Cornet L."/>
        </authorList>
    </citation>
    <scope>NUCLEOTIDE SEQUENCE [LARGE SCALE GENOMIC DNA]</scope>
</reference>
<evidence type="ECO:0000313" key="2">
    <source>
        <dbReference type="EMBL" id="PZO40296.1"/>
    </source>
</evidence>
<proteinExistence type="predicted"/>
<dbReference type="AlphaFoldDB" id="A0A2W4W6C7"/>
<keyword evidence="2" id="KW-0808">Transferase</keyword>
<comment type="caution">
    <text evidence="2">The sequence shown here is derived from an EMBL/GenBank/DDBJ whole genome shotgun (WGS) entry which is preliminary data.</text>
</comment>